<dbReference type="OrthoDB" id="514005at2759"/>
<dbReference type="PANTHER" id="PTHR34049">
    <property type="entry name" value="F-BOX PROTEIN SKIP27"/>
    <property type="match status" value="1"/>
</dbReference>
<reference evidence="1 2" key="1">
    <citation type="journal article" date="2017" name="Nature">
        <title>The Apostasia genome and the evolution of orchids.</title>
        <authorList>
            <person name="Zhang G.Q."/>
            <person name="Liu K.W."/>
            <person name="Li Z."/>
            <person name="Lohaus R."/>
            <person name="Hsiao Y.Y."/>
            <person name="Niu S.C."/>
            <person name="Wang J.Y."/>
            <person name="Lin Y.C."/>
            <person name="Xu Q."/>
            <person name="Chen L.J."/>
            <person name="Yoshida K."/>
            <person name="Fujiwara S."/>
            <person name="Wang Z.W."/>
            <person name="Zhang Y.Q."/>
            <person name="Mitsuda N."/>
            <person name="Wang M."/>
            <person name="Liu G.H."/>
            <person name="Pecoraro L."/>
            <person name="Huang H.X."/>
            <person name="Xiao X.J."/>
            <person name="Lin M."/>
            <person name="Wu X.Y."/>
            <person name="Wu W.L."/>
            <person name="Chen Y.Y."/>
            <person name="Chang S.B."/>
            <person name="Sakamoto S."/>
            <person name="Ohme-Takagi M."/>
            <person name="Yagi M."/>
            <person name="Zeng S.J."/>
            <person name="Shen C.Y."/>
            <person name="Yeh C.M."/>
            <person name="Luo Y.B."/>
            <person name="Tsai W.C."/>
            <person name="Van de Peer Y."/>
            <person name="Liu Z.J."/>
        </authorList>
    </citation>
    <scope>NUCLEOTIDE SEQUENCE [LARGE SCALE GENOMIC DNA]</scope>
    <source>
        <strain evidence="2">cv. Shenzhen</strain>
        <tissue evidence="1">Stem</tissue>
    </source>
</reference>
<dbReference type="Proteomes" id="UP000236161">
    <property type="component" value="Unassembled WGS sequence"/>
</dbReference>
<dbReference type="AlphaFoldDB" id="A0A2I0AKD1"/>
<sequence length="280" mass="31826">MIPKPMTFKLKKRVKSSGNRYLKPGALSRLRYNLSATRCCTDIGKKRVVLDSKEENRMGQKRILLDSDKDNMNKIPLDIATGRTTSSPTSMEFGSPSGLVNESKQLMFRGTPRTSSFNYECQSRLESLPIELLVKIICQLHHDQLKAVFHVSRRICSAVIIARQTYFNFTTPDRSRQEMLNIKTPLPTERWPFTSRGEGKAIRFASPHTPRAPRHGPRPPRLHLLDMKQVAAVLFQDSALPSKCVMLPGLPRPILKPLASNRVLFYEDELCQAVAQNKLR</sequence>
<keyword evidence="2" id="KW-1185">Reference proteome</keyword>
<protein>
    <submittedName>
        <fullName evidence="1">F-box protein</fullName>
    </submittedName>
</protein>
<dbReference type="InterPro" id="IPR045286">
    <property type="entry name" value="FBS1-like"/>
</dbReference>
<name>A0A2I0AKD1_9ASPA</name>
<accession>A0A2I0AKD1</accession>
<gene>
    <name evidence="1" type="ORF">AXF42_Ash014682</name>
</gene>
<dbReference type="PANTHER" id="PTHR34049:SF2">
    <property type="entry name" value="F-BOX DOMAIN CONTAINING PROTEIN, EXPRESSED"/>
    <property type="match status" value="1"/>
</dbReference>
<evidence type="ECO:0000313" key="2">
    <source>
        <dbReference type="Proteomes" id="UP000236161"/>
    </source>
</evidence>
<organism evidence="1 2">
    <name type="scientific">Apostasia shenzhenica</name>
    <dbReference type="NCBI Taxonomy" id="1088818"/>
    <lineage>
        <taxon>Eukaryota</taxon>
        <taxon>Viridiplantae</taxon>
        <taxon>Streptophyta</taxon>
        <taxon>Embryophyta</taxon>
        <taxon>Tracheophyta</taxon>
        <taxon>Spermatophyta</taxon>
        <taxon>Magnoliopsida</taxon>
        <taxon>Liliopsida</taxon>
        <taxon>Asparagales</taxon>
        <taxon>Orchidaceae</taxon>
        <taxon>Apostasioideae</taxon>
        <taxon>Apostasia</taxon>
    </lineage>
</organism>
<dbReference type="STRING" id="1088818.A0A2I0AKD1"/>
<proteinExistence type="predicted"/>
<evidence type="ECO:0000313" key="1">
    <source>
        <dbReference type="EMBL" id="PKA56010.1"/>
    </source>
</evidence>
<dbReference type="EMBL" id="KZ451976">
    <property type="protein sequence ID" value="PKA56010.1"/>
    <property type="molecule type" value="Genomic_DNA"/>
</dbReference>